<dbReference type="PANTHER" id="PTHR45784">
    <property type="entry name" value="C-TYPE LECTIN DOMAIN FAMILY 20 MEMBER A-RELATED"/>
    <property type="match status" value="1"/>
</dbReference>
<dbReference type="SUPFAM" id="SSF56436">
    <property type="entry name" value="C-type lectin-like"/>
    <property type="match status" value="1"/>
</dbReference>
<evidence type="ECO:0000256" key="4">
    <source>
        <dbReference type="SAM" id="Phobius"/>
    </source>
</evidence>
<dbReference type="InterPro" id="IPR001304">
    <property type="entry name" value="C-type_lectin-like"/>
</dbReference>
<keyword evidence="4" id="KW-0472">Membrane</keyword>
<evidence type="ECO:0000256" key="3">
    <source>
        <dbReference type="PROSITE-ProRule" id="PRU00076"/>
    </source>
</evidence>
<comment type="caution">
    <text evidence="3">Lacks conserved residue(s) required for the propagation of feature annotation.</text>
</comment>
<protein>
    <submittedName>
        <fullName evidence="8">L-selectin</fullName>
    </submittedName>
</protein>
<dbReference type="SMART" id="SM00034">
    <property type="entry name" value="CLECT"/>
    <property type="match status" value="1"/>
</dbReference>
<dbReference type="RefSeq" id="XP_013979214.1">
    <property type="nucleotide sequence ID" value="XM_014123739.2"/>
</dbReference>
<dbReference type="SUPFAM" id="SSF57535">
    <property type="entry name" value="Complement control module/SCR domain"/>
    <property type="match status" value="1"/>
</dbReference>
<keyword evidence="2" id="KW-1015">Disulfide bond</keyword>
<organism evidence="7 8">
    <name type="scientific">Salmo salar</name>
    <name type="common">Atlantic salmon</name>
    <dbReference type="NCBI Taxonomy" id="8030"/>
    <lineage>
        <taxon>Eukaryota</taxon>
        <taxon>Metazoa</taxon>
        <taxon>Chordata</taxon>
        <taxon>Craniata</taxon>
        <taxon>Vertebrata</taxon>
        <taxon>Euteleostomi</taxon>
        <taxon>Actinopterygii</taxon>
        <taxon>Neopterygii</taxon>
        <taxon>Teleostei</taxon>
        <taxon>Protacanthopterygii</taxon>
        <taxon>Salmoniformes</taxon>
        <taxon>Salmonidae</taxon>
        <taxon>Salmoninae</taxon>
        <taxon>Salmo</taxon>
    </lineage>
</organism>
<dbReference type="InterPro" id="IPR016187">
    <property type="entry name" value="CTDL_fold"/>
</dbReference>
<feature type="domain" description="EGF-like" evidence="5">
    <location>
        <begin position="154"/>
        <end position="190"/>
    </location>
</feature>
<dbReference type="Gene3D" id="2.10.70.10">
    <property type="entry name" value="Complement Module, domain 1"/>
    <property type="match status" value="1"/>
</dbReference>
<evidence type="ECO:0000256" key="2">
    <source>
        <dbReference type="ARBA" id="ARBA00023157"/>
    </source>
</evidence>
<dbReference type="OrthoDB" id="406096at2759"/>
<dbReference type="SMART" id="SM00032">
    <property type="entry name" value="CCP"/>
    <property type="match status" value="1"/>
</dbReference>
<dbReference type="Pfam" id="PF00059">
    <property type="entry name" value="Lectin_C"/>
    <property type="match status" value="1"/>
</dbReference>
<evidence type="ECO:0000259" key="5">
    <source>
        <dbReference type="PROSITE" id="PS50026"/>
    </source>
</evidence>
<gene>
    <name evidence="8" type="primary">LOC106560653</name>
</gene>
<dbReference type="CDD" id="cd00033">
    <property type="entry name" value="CCP"/>
    <property type="match status" value="1"/>
</dbReference>
<dbReference type="GeneID" id="106560653"/>
<dbReference type="PaxDb" id="8030-ENSSSAP00000080054"/>
<feature type="domain" description="C-type lectin" evidence="6">
    <location>
        <begin position="31"/>
        <end position="154"/>
    </location>
</feature>
<keyword evidence="4" id="KW-1133">Transmembrane helix</keyword>
<dbReference type="PROSITE" id="PS50041">
    <property type="entry name" value="C_TYPE_LECTIN_2"/>
    <property type="match status" value="1"/>
</dbReference>
<keyword evidence="7" id="KW-1185">Reference proteome</keyword>
<reference evidence="8" key="1">
    <citation type="submission" date="2025-08" db="UniProtKB">
        <authorList>
            <consortium name="RefSeq"/>
        </authorList>
    </citation>
    <scope>IDENTIFICATION</scope>
</reference>
<dbReference type="AlphaFoldDB" id="A0A1S3KLK3"/>
<dbReference type="Gene3D" id="3.10.100.10">
    <property type="entry name" value="Mannose-Binding Protein A, subunit A"/>
    <property type="match status" value="1"/>
</dbReference>
<dbReference type="Proteomes" id="UP001652741">
    <property type="component" value="Chromosome ssa10"/>
</dbReference>
<keyword evidence="4" id="KW-0812">Transmembrane</keyword>
<accession>A0A1S3KLK3</accession>
<evidence type="ECO:0000259" key="6">
    <source>
        <dbReference type="PROSITE" id="PS50041"/>
    </source>
</evidence>
<keyword evidence="1" id="KW-0732">Signal</keyword>
<feature type="transmembrane region" description="Helical" evidence="4">
    <location>
        <begin position="270"/>
        <end position="290"/>
    </location>
</feature>
<dbReference type="InterPro" id="IPR000742">
    <property type="entry name" value="EGF"/>
</dbReference>
<name>A0A1S3KLK3_SALSA</name>
<dbReference type="InterPro" id="IPR000436">
    <property type="entry name" value="Sushi_SCR_CCP_dom"/>
</dbReference>
<dbReference type="InterPro" id="IPR016186">
    <property type="entry name" value="C-type_lectin-like/link_sf"/>
</dbReference>
<dbReference type="KEGG" id="sasa:106560653"/>
<dbReference type="SUPFAM" id="SSF57196">
    <property type="entry name" value="EGF/Laminin"/>
    <property type="match status" value="1"/>
</dbReference>
<evidence type="ECO:0000313" key="7">
    <source>
        <dbReference type="Proteomes" id="UP001652741"/>
    </source>
</evidence>
<dbReference type="InterPro" id="IPR035976">
    <property type="entry name" value="Sushi/SCR/CCP_sf"/>
</dbReference>
<evidence type="ECO:0000313" key="8">
    <source>
        <dbReference type="RefSeq" id="XP_013979214.1"/>
    </source>
</evidence>
<evidence type="ECO:0000256" key="1">
    <source>
        <dbReference type="ARBA" id="ARBA00022729"/>
    </source>
</evidence>
<dbReference type="PANTHER" id="PTHR45784:SF3">
    <property type="entry name" value="C-TYPE LECTIN DOMAIN FAMILY 4 MEMBER K-LIKE-RELATED"/>
    <property type="match status" value="1"/>
</dbReference>
<dbReference type="STRING" id="8030.ENSSSAP00000080054"/>
<dbReference type="PROSITE" id="PS50026">
    <property type="entry name" value="EGF_3"/>
    <property type="match status" value="1"/>
</dbReference>
<proteinExistence type="predicted"/>
<keyword evidence="3" id="KW-0245">EGF-like domain</keyword>
<sequence length="317" mass="35886">MAVDGPFFRQPQVVTMMWMLIIVLGMCGGRAMGWTYHFSTETMNWTMAREWCWINNHTDMVVIQNQEENNYLRNVLPDKTGSPYYWIGIKKINGTWTWVGTNGTWVGNYSWAPNEPNNKLGEECVEMYVNKGNSENNGKWNDDKCSNLKYSLCYRDQCNQTSCKGQGRCLETINNFTCVYEPGFEGHGCQTAKGCDPLCLPDGFVNCSAVNFAVNSTCRLSCEKGSLLLGSPEVSCSTDRVWTGVWGDDIWSRIWVWSGQRPVCASYQPVLMVATAGWMLTMSCCICCCFNHRKRKKHAQLREPDEGVTSSNKTGDN</sequence>